<keyword evidence="5" id="KW-0812">Transmembrane</keyword>
<dbReference type="GO" id="GO:0051607">
    <property type="term" value="P:defense response to virus"/>
    <property type="evidence" value="ECO:0007669"/>
    <property type="project" value="TreeGrafter"/>
</dbReference>
<comment type="similarity">
    <text evidence="3">Belongs to the IFIT family.</text>
</comment>
<keyword evidence="5" id="KW-1133">Transmembrane helix</keyword>
<evidence type="ECO:0000256" key="3">
    <source>
        <dbReference type="ARBA" id="ARBA00038336"/>
    </source>
</evidence>
<dbReference type="InParanoid" id="A0A672ZXR2"/>
<evidence type="ECO:0000256" key="2">
    <source>
        <dbReference type="ARBA" id="ARBA00022803"/>
    </source>
</evidence>
<evidence type="ECO:0000313" key="7">
    <source>
        <dbReference type="Proteomes" id="UP000472271"/>
    </source>
</evidence>
<reference evidence="6" key="2">
    <citation type="submission" date="2025-08" db="UniProtKB">
        <authorList>
            <consortium name="Ensembl"/>
        </authorList>
    </citation>
    <scope>IDENTIFICATION</scope>
</reference>
<protein>
    <submittedName>
        <fullName evidence="6">Interferon-induced protein with tetratricopeptide repeats 1-like</fullName>
    </submittedName>
</protein>
<dbReference type="SUPFAM" id="SSF48439">
    <property type="entry name" value="Protein prenylyltransferase"/>
    <property type="match status" value="1"/>
</dbReference>
<reference evidence="6" key="3">
    <citation type="submission" date="2025-09" db="UniProtKB">
        <authorList>
            <consortium name="Ensembl"/>
        </authorList>
    </citation>
    <scope>IDENTIFICATION</scope>
</reference>
<dbReference type="Ensembl" id="ENSSORT00005021660.1">
    <property type="protein sequence ID" value="ENSSORP00005021033.1"/>
    <property type="gene ID" value="ENSSORG00005010266.1"/>
</dbReference>
<dbReference type="InterPro" id="IPR019734">
    <property type="entry name" value="TPR_rpt"/>
</dbReference>
<feature type="repeat" description="TPR" evidence="4">
    <location>
        <begin position="146"/>
        <end position="179"/>
    </location>
</feature>
<dbReference type="FunCoup" id="A0A672ZXR2">
    <property type="interactions" value="1"/>
</dbReference>
<evidence type="ECO:0000313" key="6">
    <source>
        <dbReference type="Ensembl" id="ENSSORP00005021033.1"/>
    </source>
</evidence>
<keyword evidence="5" id="KW-0472">Membrane</keyword>
<dbReference type="Gene3D" id="1.25.40.10">
    <property type="entry name" value="Tetratricopeptide repeat domain"/>
    <property type="match status" value="3"/>
</dbReference>
<dbReference type="FunFam" id="1.25.40.10:FF:000026">
    <property type="entry name" value="Interferon-induced protein with tetratricopeptide repeats 5"/>
    <property type="match status" value="1"/>
</dbReference>
<accession>A0A672ZXR2</accession>
<reference evidence="6" key="1">
    <citation type="submission" date="2019-06" db="EMBL/GenBank/DDBJ databases">
        <authorList>
            <consortium name="Wellcome Sanger Institute Data Sharing"/>
        </authorList>
    </citation>
    <scope>NUCLEOTIDE SEQUENCE [LARGE SCALE GENOMIC DNA]</scope>
</reference>
<sequence>SELIQSAAPPPPEHRLQVHLEALQCHFTWDLDSSRSRLLRLCDNLTDIGSEEGYVWLGHIYNLQGFIHHQLGDCDHALRFFSRAAEAFRQIRNTVSDQGPWLVVNYGNLAWLHHHLGEPAQSRRYLLKVDELMSEHPPPEQHDLHPDVYAEKAWTLMKFGRSPAAADLFQSAIRMQPDHVEWCSSRVLALVQAAPTLDDDIIDRMRIAKAHDPENLYLTALHLEALASRGQNVESEARELATRVLKKPASSYSGIRPLLRLYTMKISTSDATDLAEEALQRHPDHRYLKDCAAHCYNKRILLDRDQDQDRPNQSLVDRAISLFKDVIALYPDSSLKRKISLANIYAKTNTNLAEGQQIFDDLLRTDLDPEEAQMVYNYYAKFLHFYMNRSDESIRFHMAAAEIRPLTFYGEHSLRTLERIRDRNRNQRCPEILSSSELEQIRTFLDTFNCSFIFLINVALFGVVFSAG</sequence>
<gene>
    <name evidence="6" type="primary">LOC115417640</name>
</gene>
<evidence type="ECO:0000256" key="5">
    <source>
        <dbReference type="SAM" id="Phobius"/>
    </source>
</evidence>
<dbReference type="GO" id="GO:0005829">
    <property type="term" value="C:cytosol"/>
    <property type="evidence" value="ECO:0007669"/>
    <property type="project" value="TreeGrafter"/>
</dbReference>
<dbReference type="PANTHER" id="PTHR10271">
    <property type="entry name" value="INTERFERON-INDUCED PROTEIN WITH TETRATRICOPEPTIDE REPEATS"/>
    <property type="match status" value="1"/>
</dbReference>
<dbReference type="Proteomes" id="UP000472271">
    <property type="component" value="Chromosome 4"/>
</dbReference>
<dbReference type="PANTHER" id="PTHR10271:SF14">
    <property type="entry name" value="INTERFERON-INDUCED PROTEIN WITH TETRATRICOPEPTIDE REPEATS-RELATED"/>
    <property type="match status" value="1"/>
</dbReference>
<dbReference type="PROSITE" id="PS50005">
    <property type="entry name" value="TPR"/>
    <property type="match status" value="1"/>
</dbReference>
<dbReference type="SMART" id="SM00028">
    <property type="entry name" value="TPR"/>
    <property type="match status" value="3"/>
</dbReference>
<dbReference type="SUPFAM" id="SSF48452">
    <property type="entry name" value="TPR-like"/>
    <property type="match status" value="1"/>
</dbReference>
<keyword evidence="2 4" id="KW-0802">TPR repeat</keyword>
<dbReference type="InterPro" id="IPR011990">
    <property type="entry name" value="TPR-like_helical_dom_sf"/>
</dbReference>
<evidence type="ECO:0000256" key="1">
    <source>
        <dbReference type="ARBA" id="ARBA00022737"/>
    </source>
</evidence>
<proteinExistence type="inferred from homology"/>
<dbReference type="AlphaFoldDB" id="A0A672ZXR2"/>
<name>A0A672ZXR2_9TELE</name>
<organism evidence="6 7">
    <name type="scientific">Sphaeramia orbicularis</name>
    <name type="common">orbiculate cardinalfish</name>
    <dbReference type="NCBI Taxonomy" id="375764"/>
    <lineage>
        <taxon>Eukaryota</taxon>
        <taxon>Metazoa</taxon>
        <taxon>Chordata</taxon>
        <taxon>Craniata</taxon>
        <taxon>Vertebrata</taxon>
        <taxon>Euteleostomi</taxon>
        <taxon>Actinopterygii</taxon>
        <taxon>Neopterygii</taxon>
        <taxon>Teleostei</taxon>
        <taxon>Neoteleostei</taxon>
        <taxon>Acanthomorphata</taxon>
        <taxon>Gobiaria</taxon>
        <taxon>Kurtiformes</taxon>
        <taxon>Apogonoidei</taxon>
        <taxon>Apogonidae</taxon>
        <taxon>Apogoninae</taxon>
        <taxon>Sphaeramia</taxon>
    </lineage>
</organism>
<keyword evidence="7" id="KW-1185">Reference proteome</keyword>
<keyword evidence="1" id="KW-0677">Repeat</keyword>
<feature type="transmembrane region" description="Helical" evidence="5">
    <location>
        <begin position="444"/>
        <end position="465"/>
    </location>
</feature>
<evidence type="ECO:0000256" key="4">
    <source>
        <dbReference type="PROSITE-ProRule" id="PRU00339"/>
    </source>
</evidence>